<comment type="subcellular location">
    <subcellularLocation>
        <location evidence="1 7">Cell outer membrane</location>
        <topology evidence="1 7">Multi-pass membrane protein</topology>
    </subcellularLocation>
</comment>
<dbReference type="RefSeq" id="WP_386098937.1">
    <property type="nucleotide sequence ID" value="NZ_JBHSAT010000004.1"/>
</dbReference>
<evidence type="ECO:0000313" key="10">
    <source>
        <dbReference type="EMBL" id="MFC3877167.1"/>
    </source>
</evidence>
<keyword evidence="5 7" id="KW-0472">Membrane</keyword>
<keyword evidence="4 7" id="KW-0812">Transmembrane</keyword>
<dbReference type="Gene3D" id="2.60.40.1120">
    <property type="entry name" value="Carboxypeptidase-like, regulatory domain"/>
    <property type="match status" value="1"/>
</dbReference>
<reference evidence="11" key="1">
    <citation type="journal article" date="2019" name="Int. J. Syst. Evol. Microbiol.">
        <title>The Global Catalogue of Microorganisms (GCM) 10K type strain sequencing project: providing services to taxonomists for standard genome sequencing and annotation.</title>
        <authorList>
            <consortium name="The Broad Institute Genomics Platform"/>
            <consortium name="The Broad Institute Genome Sequencing Center for Infectious Disease"/>
            <person name="Wu L."/>
            <person name="Ma J."/>
        </authorList>
    </citation>
    <scope>NUCLEOTIDE SEQUENCE [LARGE SCALE GENOMIC DNA]</scope>
    <source>
        <strain evidence="11">CECT 8979</strain>
    </source>
</reference>
<dbReference type="InterPro" id="IPR036942">
    <property type="entry name" value="Beta-barrel_TonB_sf"/>
</dbReference>
<dbReference type="InterPro" id="IPR039426">
    <property type="entry name" value="TonB-dep_rcpt-like"/>
</dbReference>
<keyword evidence="2 7" id="KW-0813">Transport</keyword>
<dbReference type="Pfam" id="PF13715">
    <property type="entry name" value="CarbopepD_reg_2"/>
    <property type="match status" value="1"/>
</dbReference>
<evidence type="ECO:0000256" key="2">
    <source>
        <dbReference type="ARBA" id="ARBA00022448"/>
    </source>
</evidence>
<feature type="domain" description="Outer membrane protein beta-barrel" evidence="9">
    <location>
        <begin position="372"/>
        <end position="796"/>
    </location>
</feature>
<keyword evidence="3 7" id="KW-1134">Transmembrane beta strand</keyword>
<gene>
    <name evidence="10" type="ORF">ACFOSX_07990</name>
</gene>
<protein>
    <submittedName>
        <fullName evidence="10">Outer membrane beta-barrel protein</fullName>
    </submittedName>
</protein>
<dbReference type="Gene3D" id="2.40.170.20">
    <property type="entry name" value="TonB-dependent receptor, beta-barrel domain"/>
    <property type="match status" value="1"/>
</dbReference>
<keyword evidence="6 7" id="KW-0998">Cell outer membrane</keyword>
<dbReference type="Pfam" id="PF14905">
    <property type="entry name" value="OMP_b-brl_3"/>
    <property type="match status" value="1"/>
</dbReference>
<evidence type="ECO:0000256" key="1">
    <source>
        <dbReference type="ARBA" id="ARBA00004571"/>
    </source>
</evidence>
<evidence type="ECO:0000256" key="8">
    <source>
        <dbReference type="SAM" id="SignalP"/>
    </source>
</evidence>
<evidence type="ECO:0000256" key="6">
    <source>
        <dbReference type="ARBA" id="ARBA00023237"/>
    </source>
</evidence>
<dbReference type="Proteomes" id="UP001595812">
    <property type="component" value="Unassembled WGS sequence"/>
</dbReference>
<name>A0ABV8AKF4_9FLAO</name>
<proteinExistence type="inferred from homology"/>
<organism evidence="10 11">
    <name type="scientific">Winogradskyella maritima</name>
    <dbReference type="NCBI Taxonomy" id="1517766"/>
    <lineage>
        <taxon>Bacteria</taxon>
        <taxon>Pseudomonadati</taxon>
        <taxon>Bacteroidota</taxon>
        <taxon>Flavobacteriia</taxon>
        <taxon>Flavobacteriales</taxon>
        <taxon>Flavobacteriaceae</taxon>
        <taxon>Winogradskyella</taxon>
    </lineage>
</organism>
<dbReference type="InterPro" id="IPR008969">
    <property type="entry name" value="CarboxyPept-like_regulatory"/>
</dbReference>
<sequence>MKHFFVMLAMVSSILVSAQPNPNTDIKTGSIEGRVMDATLKAPLPYVNVIIKDQNNKVITGSITDADGNFKIEKIPEGSVNVEITYIGYKTINQSITIGKNNYKVNLGDINLSEDAESLDEVTVVAEVSTIQQKVDRKVINVGKDLTTAGPTASDIMNNIPSVNVDQQTGDVSLRGNQNVQVMVDGKLSNVPAAQLLRQLPSSSIKQIELITNPSAKYNPDGMSGIINIILHKNVNIGFNGNLNVGLGYQIAPKFNSSIDANYRNGKLNFYGSYGNSIRRNVNRGRLAQEQTGLIQDLDIEDENDSHLLKFGIDYYINEKNTVSVFTNQNFFDGGADVETTLSNMANSNTQVQSILGLSDNESQQYNFNYKHDFAEGHNIELEVDHNIFDQSSEVNNRFSGLFTRPNFDEFSGYDRNRTTINLDYVNPLTEKSKLEFGLQARLFENKLGYNSDARVRDENGNFIPTQTAFDYTRDIYSAYVSYGKSFEKWSYQLGLRAETVQVDAFAVETDLTDNSTTDFPFENDYVQFYPSAFFTYTPSEKNSYQFSLSRRVDRPGVGQVNPIPEFNTALLSQFGNPELTPQFTNSFETNYTRKLEKGSITGGVFYRLIEDEINQVVIVDRSDLNSGRVILTNGNFDTTSAYGLELSSQYRPTKWWSLNASFDLYNQKQKGIAETIDPTLPNPTEADISTNTVTVDNLIYNFRVFNNFKVSKKLSLSAFALYRGKETGLNFTVDPIYLVNLGLRYSFLEENRATFSLNFNNVFDTQEINVLSERPFVQNVNFENEFKTIFASLSYRFGGGKYRAKSRKRRDDNEKDGGGFF</sequence>
<comment type="similarity">
    <text evidence="7">Belongs to the TonB-dependent receptor family.</text>
</comment>
<feature type="signal peptide" evidence="8">
    <location>
        <begin position="1"/>
        <end position="18"/>
    </location>
</feature>
<dbReference type="Gene3D" id="2.170.130.10">
    <property type="entry name" value="TonB-dependent receptor, plug domain"/>
    <property type="match status" value="1"/>
</dbReference>
<dbReference type="InterPro" id="IPR041700">
    <property type="entry name" value="OMP_b-brl_3"/>
</dbReference>
<keyword evidence="11" id="KW-1185">Reference proteome</keyword>
<dbReference type="PANTHER" id="PTHR40980:SF4">
    <property type="entry name" value="TONB-DEPENDENT RECEPTOR-LIKE BETA-BARREL DOMAIN-CONTAINING PROTEIN"/>
    <property type="match status" value="1"/>
</dbReference>
<evidence type="ECO:0000259" key="9">
    <source>
        <dbReference type="Pfam" id="PF14905"/>
    </source>
</evidence>
<feature type="chain" id="PRO_5047263840" evidence="8">
    <location>
        <begin position="19"/>
        <end position="822"/>
    </location>
</feature>
<evidence type="ECO:0000256" key="3">
    <source>
        <dbReference type="ARBA" id="ARBA00022452"/>
    </source>
</evidence>
<dbReference type="SUPFAM" id="SSF56935">
    <property type="entry name" value="Porins"/>
    <property type="match status" value="1"/>
</dbReference>
<evidence type="ECO:0000256" key="5">
    <source>
        <dbReference type="ARBA" id="ARBA00023136"/>
    </source>
</evidence>
<dbReference type="EMBL" id="JBHSAT010000004">
    <property type="protein sequence ID" value="MFC3877167.1"/>
    <property type="molecule type" value="Genomic_DNA"/>
</dbReference>
<evidence type="ECO:0000256" key="4">
    <source>
        <dbReference type="ARBA" id="ARBA00022692"/>
    </source>
</evidence>
<dbReference type="SUPFAM" id="SSF49464">
    <property type="entry name" value="Carboxypeptidase regulatory domain-like"/>
    <property type="match status" value="1"/>
</dbReference>
<comment type="caution">
    <text evidence="10">The sequence shown here is derived from an EMBL/GenBank/DDBJ whole genome shotgun (WGS) entry which is preliminary data.</text>
</comment>
<evidence type="ECO:0000256" key="7">
    <source>
        <dbReference type="PROSITE-ProRule" id="PRU01360"/>
    </source>
</evidence>
<dbReference type="PROSITE" id="PS52016">
    <property type="entry name" value="TONB_DEPENDENT_REC_3"/>
    <property type="match status" value="1"/>
</dbReference>
<dbReference type="PANTHER" id="PTHR40980">
    <property type="entry name" value="PLUG DOMAIN-CONTAINING PROTEIN"/>
    <property type="match status" value="1"/>
</dbReference>
<keyword evidence="8" id="KW-0732">Signal</keyword>
<dbReference type="InterPro" id="IPR037066">
    <property type="entry name" value="Plug_dom_sf"/>
</dbReference>
<evidence type="ECO:0000313" key="11">
    <source>
        <dbReference type="Proteomes" id="UP001595812"/>
    </source>
</evidence>
<accession>A0ABV8AKF4</accession>